<reference evidence="2" key="1">
    <citation type="journal article" date="2020" name="Stud. Mycol.">
        <title>101 Dothideomycetes genomes: a test case for predicting lifestyles and emergence of pathogens.</title>
        <authorList>
            <person name="Haridas S."/>
            <person name="Albert R."/>
            <person name="Binder M."/>
            <person name="Bloem J."/>
            <person name="Labutti K."/>
            <person name="Salamov A."/>
            <person name="Andreopoulos B."/>
            <person name="Baker S."/>
            <person name="Barry K."/>
            <person name="Bills G."/>
            <person name="Bluhm B."/>
            <person name="Cannon C."/>
            <person name="Castanera R."/>
            <person name="Culley D."/>
            <person name="Daum C."/>
            <person name="Ezra D."/>
            <person name="Gonzalez J."/>
            <person name="Henrissat B."/>
            <person name="Kuo A."/>
            <person name="Liang C."/>
            <person name="Lipzen A."/>
            <person name="Lutzoni F."/>
            <person name="Magnuson J."/>
            <person name="Mondo S."/>
            <person name="Nolan M."/>
            <person name="Ohm R."/>
            <person name="Pangilinan J."/>
            <person name="Park H.-J."/>
            <person name="Ramirez L."/>
            <person name="Alfaro M."/>
            <person name="Sun H."/>
            <person name="Tritt A."/>
            <person name="Yoshinaga Y."/>
            <person name="Zwiers L.-H."/>
            <person name="Turgeon B."/>
            <person name="Goodwin S."/>
            <person name="Spatafora J."/>
            <person name="Crous P."/>
            <person name="Grigoriev I."/>
        </authorList>
    </citation>
    <scope>NUCLEOTIDE SEQUENCE</scope>
    <source>
        <strain evidence="2">CBS 116005</strain>
    </source>
</reference>
<accession>A0A6G1LA12</accession>
<dbReference type="Pfam" id="PF20150">
    <property type="entry name" value="2EXR"/>
    <property type="match status" value="1"/>
</dbReference>
<dbReference type="PANTHER" id="PTHR42085">
    <property type="entry name" value="F-BOX DOMAIN-CONTAINING PROTEIN"/>
    <property type="match status" value="1"/>
</dbReference>
<dbReference type="OrthoDB" id="5413827at2759"/>
<organism evidence="2 3">
    <name type="scientific">Teratosphaeria nubilosa</name>
    <dbReference type="NCBI Taxonomy" id="161662"/>
    <lineage>
        <taxon>Eukaryota</taxon>
        <taxon>Fungi</taxon>
        <taxon>Dikarya</taxon>
        <taxon>Ascomycota</taxon>
        <taxon>Pezizomycotina</taxon>
        <taxon>Dothideomycetes</taxon>
        <taxon>Dothideomycetidae</taxon>
        <taxon>Mycosphaerellales</taxon>
        <taxon>Teratosphaeriaceae</taxon>
        <taxon>Teratosphaeria</taxon>
    </lineage>
</organism>
<protein>
    <recommendedName>
        <fullName evidence="1">2EXR domain-containing protein</fullName>
    </recommendedName>
</protein>
<dbReference type="InterPro" id="IPR045518">
    <property type="entry name" value="2EXR"/>
</dbReference>
<dbReference type="AlphaFoldDB" id="A0A6G1LA12"/>
<dbReference type="EMBL" id="ML995831">
    <property type="protein sequence ID" value="KAF2769771.1"/>
    <property type="molecule type" value="Genomic_DNA"/>
</dbReference>
<sequence>MATTNHTNASCPLLNLPPELRNTIYELALLSAQPIEIPSNGRLSAPPLIQVCRQTRSEATAIYYGQNAFRCIVVYEMCRTAYDWLTHLPRTTVPMIHNLQTLRLSGHKTHILLPGSFKQNWTLSFGEEGEE</sequence>
<gene>
    <name evidence="2" type="ORF">EJ03DRAFT_374270</name>
</gene>
<evidence type="ECO:0000313" key="3">
    <source>
        <dbReference type="Proteomes" id="UP000799436"/>
    </source>
</evidence>
<feature type="domain" description="2EXR" evidence="1">
    <location>
        <begin position="15"/>
        <end position="71"/>
    </location>
</feature>
<proteinExistence type="predicted"/>
<dbReference type="PANTHER" id="PTHR42085:SF2">
    <property type="entry name" value="F-BOX DOMAIN-CONTAINING PROTEIN"/>
    <property type="match status" value="1"/>
</dbReference>
<evidence type="ECO:0000259" key="1">
    <source>
        <dbReference type="Pfam" id="PF20150"/>
    </source>
</evidence>
<dbReference type="InterPro" id="IPR038883">
    <property type="entry name" value="AN11006-like"/>
</dbReference>
<evidence type="ECO:0000313" key="2">
    <source>
        <dbReference type="EMBL" id="KAF2769771.1"/>
    </source>
</evidence>
<name>A0A6G1LA12_9PEZI</name>
<keyword evidence="3" id="KW-1185">Reference proteome</keyword>
<dbReference type="Proteomes" id="UP000799436">
    <property type="component" value="Unassembled WGS sequence"/>
</dbReference>